<keyword evidence="6" id="KW-0805">Transcription regulation</keyword>
<evidence type="ECO:0000313" key="13">
    <source>
        <dbReference type="Proteomes" id="UP001153620"/>
    </source>
</evidence>
<evidence type="ECO:0000256" key="9">
    <source>
        <dbReference type="PROSITE-ProRule" id="PRU00146"/>
    </source>
</evidence>
<gene>
    <name evidence="12" type="ORF">CHIRRI_LOCUS8235</name>
</gene>
<evidence type="ECO:0000256" key="10">
    <source>
        <dbReference type="SAM" id="MobiDB-lite"/>
    </source>
</evidence>
<dbReference type="GO" id="GO:0007399">
    <property type="term" value="P:nervous system development"/>
    <property type="evidence" value="ECO:0007669"/>
    <property type="project" value="TreeGrafter"/>
</dbReference>
<evidence type="ECO:0000256" key="8">
    <source>
        <dbReference type="ARBA" id="ARBA00023242"/>
    </source>
</evidence>
<reference evidence="12" key="1">
    <citation type="submission" date="2022-01" db="EMBL/GenBank/DDBJ databases">
        <authorList>
            <person name="King R."/>
        </authorList>
    </citation>
    <scope>NUCLEOTIDE SEQUENCE</scope>
</reference>
<feature type="compositionally biased region" description="Polar residues" evidence="10">
    <location>
        <begin position="697"/>
        <end position="721"/>
    </location>
</feature>
<dbReference type="InterPro" id="IPR019787">
    <property type="entry name" value="Znf_PHD-finger"/>
</dbReference>
<feature type="compositionally biased region" description="Low complexity" evidence="10">
    <location>
        <begin position="729"/>
        <end position="738"/>
    </location>
</feature>
<accession>A0A9N9WQT7</accession>
<dbReference type="GO" id="GO:0071565">
    <property type="term" value="C:nBAF complex"/>
    <property type="evidence" value="ECO:0007669"/>
    <property type="project" value="TreeGrafter"/>
</dbReference>
<keyword evidence="7" id="KW-0804">Transcription</keyword>
<dbReference type="PANTHER" id="PTHR45888:SF5">
    <property type="entry name" value="D4, ISOFORM A"/>
    <property type="match status" value="1"/>
</dbReference>
<comment type="subcellular location">
    <subcellularLocation>
        <location evidence="1">Nucleus</location>
    </subcellularLocation>
</comment>
<feature type="domain" description="PHD-type" evidence="11">
    <location>
        <begin position="1338"/>
        <end position="1385"/>
    </location>
</feature>
<feature type="compositionally biased region" description="Polar residues" evidence="10">
    <location>
        <begin position="271"/>
        <end position="282"/>
    </location>
</feature>
<evidence type="ECO:0000256" key="6">
    <source>
        <dbReference type="ARBA" id="ARBA00023015"/>
    </source>
</evidence>
<evidence type="ECO:0000259" key="11">
    <source>
        <dbReference type="PROSITE" id="PS50016"/>
    </source>
</evidence>
<name>A0A9N9WQT7_9DIPT</name>
<keyword evidence="5" id="KW-0862">Zinc</keyword>
<evidence type="ECO:0000256" key="7">
    <source>
        <dbReference type="ARBA" id="ARBA00023163"/>
    </source>
</evidence>
<dbReference type="Gene3D" id="3.30.40.10">
    <property type="entry name" value="Zinc/RING finger domain, C3HC4 (zinc finger)"/>
    <property type="match status" value="1"/>
</dbReference>
<dbReference type="InterPro" id="IPR011011">
    <property type="entry name" value="Znf_FYVE_PHD"/>
</dbReference>
<dbReference type="InterPro" id="IPR001965">
    <property type="entry name" value="Znf_PHD"/>
</dbReference>
<feature type="compositionally biased region" description="Polar residues" evidence="10">
    <location>
        <begin position="240"/>
        <end position="250"/>
    </location>
</feature>
<keyword evidence="13" id="KW-1185">Reference proteome</keyword>
<evidence type="ECO:0000256" key="3">
    <source>
        <dbReference type="ARBA" id="ARBA00022737"/>
    </source>
</evidence>
<dbReference type="SUPFAM" id="SSF57903">
    <property type="entry name" value="FYVE/PHD zinc finger"/>
    <property type="match status" value="2"/>
</dbReference>
<dbReference type="CDD" id="cd21085">
    <property type="entry name" value="WH_NTD_PHF10"/>
    <property type="match status" value="1"/>
</dbReference>
<dbReference type="Proteomes" id="UP001153620">
    <property type="component" value="Chromosome 2"/>
</dbReference>
<dbReference type="Pfam" id="PF00628">
    <property type="entry name" value="PHD"/>
    <property type="match status" value="1"/>
</dbReference>
<dbReference type="OrthoDB" id="1903104at2759"/>
<feature type="region of interest" description="Disordered" evidence="10">
    <location>
        <begin position="637"/>
        <end position="662"/>
    </location>
</feature>
<keyword evidence="3" id="KW-0677">Repeat</keyword>
<evidence type="ECO:0000256" key="2">
    <source>
        <dbReference type="ARBA" id="ARBA00022723"/>
    </source>
</evidence>
<evidence type="ECO:0000256" key="5">
    <source>
        <dbReference type="ARBA" id="ARBA00022833"/>
    </source>
</evidence>
<feature type="region of interest" description="Disordered" evidence="10">
    <location>
        <begin position="1243"/>
        <end position="1278"/>
    </location>
</feature>
<reference evidence="12" key="2">
    <citation type="submission" date="2022-10" db="EMBL/GenBank/DDBJ databases">
        <authorList>
            <consortium name="ENA_rothamsted_submissions"/>
            <consortium name="culmorum"/>
            <person name="King R."/>
        </authorList>
    </citation>
    <scope>NUCLEOTIDE SEQUENCE</scope>
</reference>
<dbReference type="EMBL" id="OU895878">
    <property type="protein sequence ID" value="CAG9805363.1"/>
    <property type="molecule type" value="Genomic_DNA"/>
</dbReference>
<evidence type="ECO:0000256" key="4">
    <source>
        <dbReference type="ARBA" id="ARBA00022771"/>
    </source>
</evidence>
<feature type="region of interest" description="Disordered" evidence="10">
    <location>
        <begin position="984"/>
        <end position="1014"/>
    </location>
</feature>
<feature type="compositionally biased region" description="Low complexity" evidence="10">
    <location>
        <begin position="986"/>
        <end position="998"/>
    </location>
</feature>
<evidence type="ECO:0000256" key="1">
    <source>
        <dbReference type="ARBA" id="ARBA00004123"/>
    </source>
</evidence>
<dbReference type="SMART" id="SM00249">
    <property type="entry name" value="PHD"/>
    <property type="match status" value="2"/>
</dbReference>
<feature type="region of interest" description="Disordered" evidence="10">
    <location>
        <begin position="219"/>
        <end position="282"/>
    </location>
</feature>
<feature type="region of interest" description="Disordered" evidence="10">
    <location>
        <begin position="494"/>
        <end position="528"/>
    </location>
</feature>
<feature type="compositionally biased region" description="Polar residues" evidence="10">
    <location>
        <begin position="827"/>
        <end position="842"/>
    </location>
</feature>
<feature type="region of interest" description="Disordered" evidence="10">
    <location>
        <begin position="897"/>
        <end position="930"/>
    </location>
</feature>
<feature type="compositionally biased region" description="Polar residues" evidence="10">
    <location>
        <begin position="7"/>
        <end position="32"/>
    </location>
</feature>
<feature type="compositionally biased region" description="Basic residues" evidence="10">
    <location>
        <begin position="850"/>
        <end position="862"/>
    </location>
</feature>
<feature type="compositionally biased region" description="Low complexity" evidence="10">
    <location>
        <begin position="251"/>
        <end position="270"/>
    </location>
</feature>
<dbReference type="PANTHER" id="PTHR45888">
    <property type="entry name" value="HL01030P-RELATED"/>
    <property type="match status" value="1"/>
</dbReference>
<dbReference type="GO" id="GO:0008270">
    <property type="term" value="F:zinc ion binding"/>
    <property type="evidence" value="ECO:0007669"/>
    <property type="project" value="UniProtKB-KW"/>
</dbReference>
<feature type="domain" description="PHD-type" evidence="11">
    <location>
        <begin position="1282"/>
        <end position="1341"/>
    </location>
</feature>
<dbReference type="PROSITE" id="PS50016">
    <property type="entry name" value="ZF_PHD_2"/>
    <property type="match status" value="2"/>
</dbReference>
<dbReference type="InterPro" id="IPR013083">
    <property type="entry name" value="Znf_RING/FYVE/PHD"/>
</dbReference>
<keyword evidence="4 9" id="KW-0863">Zinc-finger</keyword>
<protein>
    <recommendedName>
        <fullName evidence="11">PHD-type domain-containing protein</fullName>
    </recommendedName>
</protein>
<evidence type="ECO:0000313" key="12">
    <source>
        <dbReference type="EMBL" id="CAG9805363.1"/>
    </source>
</evidence>
<sequence length="1449" mass="163133">MNEIDPTKTSNGSATSEIQHQEGSPQNTNRSPLLSSLLTSVHKHDSLSNGQEKSKSVHSLMMPSSASAIVANPQYDESVAYLKKASQNSDNNGGTKEVDLSTINSHRNRIHNNLNELLQRNNNNNKVASSETTTKSILENCLLKPSTVKSQQHHRLESQFYNKMNDSDYHHGGSGSSSATSVLKFAHQEENRKVEPLKINLNRDRERETLRTVIKIPQPHLYETSPTKITIKPPHPPPDRNNSVITTSPNSASVSISPTLSSSSHSSESSYENFNDSHQPRPSIQIVPKLHLRTPPNHEQSELHIVPKLTITGLNSPQTSSTLHNQLQNEQAAMRDHSVNSILDGPAIPKLTIKKDNNTHEGFYHLNHEGNTIPKLHIKTNHHHHHSSQKDGMKLTIKPLSEQPPVPKLTIKTTDNDTKTIVNSVSFDNEQAIPKLTIKANQQPMTPKLTIKPVVRPAEEQSPLQEESIPKLTLKAVNNRSIFEKVVPKLVVKLPKETQPDDEEEDDDEEKESSSCSSTPSPPLPLTVPKLNIKQIPIKEVPKQPVKNCTDSAPQSEVKFSINRLIGTSEEVLDEKMEENLVCKPLEINTSVLKNADSGQDSPRIILKINKTNNESTTTEIIPQLTENVQKTVSVNHKRTHPNDNANEQEELPKKPKLNDEDDDVIIINDSDASNEASNQMNSLPQHSFVTETTTIPEKVQNSDQKVESVSTSAATTGRSLRQTRRNQEAALKAQQQQEQKKKPSNNKSPPIVIEQDNSQLIRDDSQGSESIDPLALSNDGGNSNSVDELITPKRGRGRPKKIAPEKVAIISEESVSRDPLEIDMPTDSNDNSTLDNGSQMDETSDSQKKSSRGRGRGRGRLKRTVEVIKNGKPVQITLEGHDDDDSPSFSLYNRSLRGGFTGNKRSKGGKAIRGGKGSKSSPFVTPERSKDSFYFMTPNHTEFKESNRKKLFTTPSLFEEDTRMSMSGNDSQSIIRTMEMHSNEESQSSIISSTSNTIDGSTTKKRQKKMDMGDSEGRMEFMVDMLAEYDWPLTESGKNRDTYMIQEQIAEYLGIKSFKRKYPDLVRRPVDMEERNHLFENGLASEKMCDLGLTAVYASEVLDIMCNDYPEKYEEYKRYQREKIFKHARLRLETAVIDRSQMQKDKAITSASEWNTRFNKDRRENRRCCMDLQNCSVQKPTPIRDYKTTPSAIYRSPYPVALVPGQFSEFYEKYTPEQLACYPINTVLVDFNKLQEYLKTHPEPYESSSDSSDSSDDEGSDSGSSTDSDSSDESSEDEYVDPFCKVCSKTPFTNRFNQPEKFIKCSTCKNEAHPSCIQMSQRMYIRSLAYSWQCSSCKSCSKCRKSKDNKMLYCIQCDRGFHIYCLGLRNVPEGHYHCVNCTICSECGAKSPEGQYNSNLTQQQRQDLAMIAQWNHEFTINPLTNIQEHKASLCLPCFRKNNQKKTDE</sequence>
<proteinExistence type="predicted"/>
<organism evidence="12 13">
    <name type="scientific">Chironomus riparius</name>
    <dbReference type="NCBI Taxonomy" id="315576"/>
    <lineage>
        <taxon>Eukaryota</taxon>
        <taxon>Metazoa</taxon>
        <taxon>Ecdysozoa</taxon>
        <taxon>Arthropoda</taxon>
        <taxon>Hexapoda</taxon>
        <taxon>Insecta</taxon>
        <taxon>Pterygota</taxon>
        <taxon>Neoptera</taxon>
        <taxon>Endopterygota</taxon>
        <taxon>Diptera</taxon>
        <taxon>Nematocera</taxon>
        <taxon>Chironomoidea</taxon>
        <taxon>Chironomidae</taxon>
        <taxon>Chironominae</taxon>
        <taxon>Chironomus</taxon>
    </lineage>
</organism>
<keyword evidence="8" id="KW-0539">Nucleus</keyword>
<feature type="region of interest" description="Disordered" evidence="10">
    <location>
        <begin position="1"/>
        <end position="32"/>
    </location>
</feature>
<feature type="compositionally biased region" description="Acidic residues" evidence="10">
    <location>
        <begin position="500"/>
        <end position="511"/>
    </location>
</feature>
<feature type="region of interest" description="Disordered" evidence="10">
    <location>
        <begin position="697"/>
        <end position="862"/>
    </location>
</feature>
<keyword evidence="2" id="KW-0479">Metal-binding</keyword>